<dbReference type="SMART" id="SM00448">
    <property type="entry name" value="REC"/>
    <property type="match status" value="2"/>
</dbReference>
<accession>E1Y9X7</accession>
<dbReference type="Gene3D" id="3.30.565.10">
    <property type="entry name" value="Histidine kinase-like ATPase, C-terminal domain"/>
    <property type="match status" value="1"/>
</dbReference>
<name>E1Y9X7_9BACT</name>
<feature type="domain" description="Histidine kinase" evidence="5">
    <location>
        <begin position="299"/>
        <end position="526"/>
    </location>
</feature>
<dbReference type="EMBL" id="FR695866">
    <property type="protein sequence ID" value="CBX27371.1"/>
    <property type="molecule type" value="Genomic_DNA"/>
</dbReference>
<protein>
    <recommendedName>
        <fullName evidence="2">histidine kinase</fullName>
        <ecNumber evidence="2">2.7.13.3</ecNumber>
    </recommendedName>
</protein>
<dbReference type="SUPFAM" id="SSF47384">
    <property type="entry name" value="Homodimeric domain of signal transducing histidine kinase"/>
    <property type="match status" value="1"/>
</dbReference>
<dbReference type="InterPro" id="IPR001789">
    <property type="entry name" value="Sig_transdc_resp-reg_receiver"/>
</dbReference>
<evidence type="ECO:0000259" key="7">
    <source>
        <dbReference type="PROSITE" id="PS50112"/>
    </source>
</evidence>
<evidence type="ECO:0000313" key="8">
    <source>
        <dbReference type="EMBL" id="CBX27371.1"/>
    </source>
</evidence>
<dbReference type="Pfam" id="PF02518">
    <property type="entry name" value="HATPase_c"/>
    <property type="match status" value="1"/>
</dbReference>
<dbReference type="GO" id="GO:0000155">
    <property type="term" value="F:phosphorelay sensor kinase activity"/>
    <property type="evidence" value="ECO:0007669"/>
    <property type="project" value="InterPro"/>
</dbReference>
<dbReference type="SMART" id="SM00388">
    <property type="entry name" value="HisKA"/>
    <property type="match status" value="1"/>
</dbReference>
<dbReference type="InterPro" id="IPR005467">
    <property type="entry name" value="His_kinase_dom"/>
</dbReference>
<dbReference type="EC" id="2.7.13.3" evidence="2"/>
<evidence type="ECO:0000256" key="4">
    <source>
        <dbReference type="PROSITE-ProRule" id="PRU00169"/>
    </source>
</evidence>
<gene>
    <name evidence="8" type="ORF">N47_H21930</name>
</gene>
<dbReference type="InterPro" id="IPR011006">
    <property type="entry name" value="CheY-like_superfamily"/>
</dbReference>
<dbReference type="Pfam" id="PF00512">
    <property type="entry name" value="HisKA"/>
    <property type="match status" value="1"/>
</dbReference>
<dbReference type="AlphaFoldDB" id="E1Y9X7"/>
<reference evidence="8" key="1">
    <citation type="journal article" date="2011" name="Environ. Microbiol.">
        <title>Genomic insights into the metabolic potential of the polycyclic aromatic hydrocarbon degrading sulfate-reducing Deltaproteobacterium N47.</title>
        <authorList>
            <person name="Bergmann F."/>
            <person name="Selesi D."/>
            <person name="Weinmaier T."/>
            <person name="Tischler P."/>
            <person name="Rattei T."/>
            <person name="Meckenstock R.U."/>
        </authorList>
    </citation>
    <scope>NUCLEOTIDE SEQUENCE</scope>
</reference>
<dbReference type="InterPro" id="IPR036890">
    <property type="entry name" value="HATPase_C_sf"/>
</dbReference>
<dbReference type="SUPFAM" id="SSF55785">
    <property type="entry name" value="PYP-like sensor domain (PAS domain)"/>
    <property type="match status" value="1"/>
</dbReference>
<proteinExistence type="predicted"/>
<dbReference type="PRINTS" id="PR00344">
    <property type="entry name" value="BCTRLSENSOR"/>
</dbReference>
<organism evidence="8">
    <name type="scientific">uncultured Desulfobacterium sp</name>
    <dbReference type="NCBI Taxonomy" id="201089"/>
    <lineage>
        <taxon>Bacteria</taxon>
        <taxon>Pseudomonadati</taxon>
        <taxon>Thermodesulfobacteriota</taxon>
        <taxon>Desulfobacteria</taxon>
        <taxon>Desulfobacterales</taxon>
        <taxon>Desulfobacteriaceae</taxon>
        <taxon>Desulfobacterium</taxon>
        <taxon>environmental samples</taxon>
    </lineage>
</organism>
<dbReference type="InterPro" id="IPR000014">
    <property type="entry name" value="PAS"/>
</dbReference>
<dbReference type="Gene3D" id="1.10.287.130">
    <property type="match status" value="1"/>
</dbReference>
<dbReference type="Gene3D" id="3.40.50.2300">
    <property type="match status" value="2"/>
</dbReference>
<comment type="catalytic activity">
    <reaction evidence="1">
        <text>ATP + protein L-histidine = ADP + protein N-phospho-L-histidine.</text>
        <dbReference type="EC" id="2.7.13.3"/>
    </reaction>
</comment>
<dbReference type="NCBIfam" id="TIGR00229">
    <property type="entry name" value="sensory_box"/>
    <property type="match status" value="1"/>
</dbReference>
<dbReference type="Pfam" id="PF00072">
    <property type="entry name" value="Response_reg"/>
    <property type="match status" value="2"/>
</dbReference>
<feature type="modified residue" description="4-aspartylphosphate" evidence="4">
    <location>
        <position position="596"/>
    </location>
</feature>
<evidence type="ECO:0000256" key="2">
    <source>
        <dbReference type="ARBA" id="ARBA00012438"/>
    </source>
</evidence>
<dbReference type="Gene3D" id="3.30.450.20">
    <property type="entry name" value="PAS domain"/>
    <property type="match status" value="1"/>
</dbReference>
<evidence type="ECO:0000256" key="3">
    <source>
        <dbReference type="ARBA" id="ARBA00022553"/>
    </source>
</evidence>
<evidence type="ECO:0000259" key="5">
    <source>
        <dbReference type="PROSITE" id="PS50109"/>
    </source>
</evidence>
<dbReference type="InterPro" id="IPR003594">
    <property type="entry name" value="HATPase_dom"/>
</dbReference>
<dbReference type="SUPFAM" id="SSF52172">
    <property type="entry name" value="CheY-like"/>
    <property type="match status" value="2"/>
</dbReference>
<dbReference type="InterPro" id="IPR004358">
    <property type="entry name" value="Sig_transdc_His_kin-like_C"/>
</dbReference>
<feature type="domain" description="PAS" evidence="7">
    <location>
        <begin position="159"/>
        <end position="203"/>
    </location>
</feature>
<dbReference type="PANTHER" id="PTHR43547">
    <property type="entry name" value="TWO-COMPONENT HISTIDINE KINASE"/>
    <property type="match status" value="1"/>
</dbReference>
<feature type="domain" description="Response regulatory" evidence="6">
    <location>
        <begin position="12"/>
        <end position="127"/>
    </location>
</feature>
<dbReference type="PROSITE" id="PS50109">
    <property type="entry name" value="HIS_KIN"/>
    <property type="match status" value="1"/>
</dbReference>
<keyword evidence="3 4" id="KW-0597">Phosphoprotein</keyword>
<dbReference type="PROSITE" id="PS50112">
    <property type="entry name" value="PAS"/>
    <property type="match status" value="1"/>
</dbReference>
<feature type="modified residue" description="4-aspartylphosphate" evidence="4">
    <location>
        <position position="61"/>
    </location>
</feature>
<evidence type="ECO:0000259" key="6">
    <source>
        <dbReference type="PROSITE" id="PS50110"/>
    </source>
</evidence>
<sequence>MCFVRSWFFMKKILVVDNDLMMLTFMSDLLESTEYQVLTARDGLAALEILENCIPDIMFIDLVMPNISGEKLCGAIRRNPKCDNIYIVIITAIAAEQEINLIEIGADACIAKVSFSKMSKHILDILKRVNNKIPQEITNEIIGIEDVHSRAVVKELLFYKKHVEVILDNVSEGILELNINKKIIYTNKFVHDLTWLNENELLGLYFHELFEYPYNKKVEVLLDMIDNGPQKISEDMPVMLKGKIVSMNLLPIYYKKHKSIVIILNDITKSKKAEEDQRFMQERLQRFDKMNALGELAGGVAHDLNNVLGSLIGYSELLLRKTDDSDTTRRYIMNIMNSGEKAAAIVQDLLTMARRNVYTENVVNLNSIIRKYLITPEYDNLCSLHPDVKMITDLKSDLLNILGSSVHLEKMIMNLISNAAEAMPKGGTLTIATDNQYMDRPINGYDHIREGEYVVLSVSDTGEGISVADMKLIFEPFYTKKVMGRSGTGLGLSVVWGTVKDHNGYINVQSQERIGTTFTLYFPVTREKMLENQAVTPRSKYMGKGESILVVDDDDSQRDIAVLMLTELNYKVAVVSSGEEAIKYLKSNKTDLIVLDMIMEPGIDGLDTYKRIIEIHPKQKAIIVSGFSETDRVSQALKLGAGAYVRKPYLMETIGLAVMKELDK</sequence>
<dbReference type="PROSITE" id="PS50110">
    <property type="entry name" value="RESPONSE_REGULATORY"/>
    <property type="match status" value="2"/>
</dbReference>
<evidence type="ECO:0000256" key="1">
    <source>
        <dbReference type="ARBA" id="ARBA00000085"/>
    </source>
</evidence>
<feature type="domain" description="Response regulatory" evidence="6">
    <location>
        <begin position="547"/>
        <end position="662"/>
    </location>
</feature>
<dbReference type="CDD" id="cd00156">
    <property type="entry name" value="REC"/>
    <property type="match status" value="2"/>
</dbReference>
<dbReference type="SMART" id="SM00387">
    <property type="entry name" value="HATPase_c"/>
    <property type="match status" value="1"/>
</dbReference>
<dbReference type="InterPro" id="IPR035965">
    <property type="entry name" value="PAS-like_dom_sf"/>
</dbReference>
<dbReference type="InterPro" id="IPR003661">
    <property type="entry name" value="HisK_dim/P_dom"/>
</dbReference>
<dbReference type="CDD" id="cd00082">
    <property type="entry name" value="HisKA"/>
    <property type="match status" value="1"/>
</dbReference>
<dbReference type="InterPro" id="IPR036097">
    <property type="entry name" value="HisK_dim/P_sf"/>
</dbReference>
<dbReference type="SUPFAM" id="SSF55874">
    <property type="entry name" value="ATPase domain of HSP90 chaperone/DNA topoisomerase II/histidine kinase"/>
    <property type="match status" value="1"/>
</dbReference>
<dbReference type="PANTHER" id="PTHR43547:SF2">
    <property type="entry name" value="HYBRID SIGNAL TRANSDUCTION HISTIDINE KINASE C"/>
    <property type="match status" value="1"/>
</dbReference>